<protein>
    <submittedName>
        <fullName evidence="1">Uncharacterized protein</fullName>
    </submittedName>
</protein>
<proteinExistence type="predicted"/>
<dbReference type="EMBL" id="CP024091">
    <property type="protein sequence ID" value="ATP58064.1"/>
    <property type="molecule type" value="Genomic_DNA"/>
</dbReference>
<accession>A0A2D1U965</accession>
<name>A0A2D1U965_9SPHI</name>
<dbReference type="RefSeq" id="WP_099439972.1">
    <property type="nucleotide sequence ID" value="NZ_CP024091.1"/>
</dbReference>
<evidence type="ECO:0000313" key="2">
    <source>
        <dbReference type="Proteomes" id="UP000223749"/>
    </source>
</evidence>
<reference evidence="1 2" key="1">
    <citation type="submission" date="2017-10" db="EMBL/GenBank/DDBJ databases">
        <title>Whole genome of Pedobacter ginsengisoli T01R-27 isolated from tomato rhizosphere.</title>
        <authorList>
            <person name="Weon H.-Y."/>
            <person name="Lee S.A."/>
            <person name="Sang M.K."/>
            <person name="Song J."/>
        </authorList>
    </citation>
    <scope>NUCLEOTIDE SEQUENCE [LARGE SCALE GENOMIC DNA]</scope>
    <source>
        <strain evidence="1 2">T01R-27</strain>
    </source>
</reference>
<evidence type="ECO:0000313" key="1">
    <source>
        <dbReference type="EMBL" id="ATP58064.1"/>
    </source>
</evidence>
<dbReference type="Proteomes" id="UP000223749">
    <property type="component" value="Chromosome"/>
</dbReference>
<organism evidence="1 2">
    <name type="scientific">Pedobacter ginsengisoli</name>
    <dbReference type="NCBI Taxonomy" id="363852"/>
    <lineage>
        <taxon>Bacteria</taxon>
        <taxon>Pseudomonadati</taxon>
        <taxon>Bacteroidota</taxon>
        <taxon>Sphingobacteriia</taxon>
        <taxon>Sphingobacteriales</taxon>
        <taxon>Sphingobacteriaceae</taxon>
        <taxon>Pedobacter</taxon>
    </lineage>
</organism>
<dbReference type="KEGG" id="pgs:CPT03_17115"/>
<gene>
    <name evidence="1" type="ORF">CPT03_17115</name>
</gene>
<sequence>MGITSGDGVTVTLNGKVLAEHNNPFKEKQLKDVILLPLKKGINQLIVKYYNGFKKVNVMSIDTNSDQTVYSQKLGPLNVEKGRYYPFSWQLHNPLSPHTTMGLFNAHINIAN</sequence>
<keyword evidence="2" id="KW-1185">Reference proteome</keyword>
<dbReference type="AlphaFoldDB" id="A0A2D1U965"/>